<evidence type="ECO:0000313" key="2">
    <source>
        <dbReference type="Proteomes" id="UP000244450"/>
    </source>
</evidence>
<dbReference type="EMBL" id="QCYK01000001">
    <property type="protein sequence ID" value="PUZ29465.1"/>
    <property type="molecule type" value="Genomic_DNA"/>
</dbReference>
<reference evidence="1 2" key="1">
    <citation type="submission" date="2018-04" db="EMBL/GenBank/DDBJ databases">
        <title>Chitinophaga fuyangensis sp. nov., isolated from soil in a chemical factory.</title>
        <authorList>
            <person name="Chen K."/>
        </authorList>
    </citation>
    <scope>NUCLEOTIDE SEQUENCE [LARGE SCALE GENOMIC DNA]</scope>
    <source>
        <strain evidence="1 2">LY-1</strain>
    </source>
</reference>
<dbReference type="PANTHER" id="PTHR36175:SF1">
    <property type="entry name" value="CYANOPHYCINASE"/>
    <property type="match status" value="1"/>
</dbReference>
<name>A0A2T7BP60_9BACT</name>
<gene>
    <name evidence="1" type="ORF">DCC81_08455</name>
</gene>
<dbReference type="CDD" id="cd03145">
    <property type="entry name" value="GAT1_cyanophycinase"/>
    <property type="match status" value="1"/>
</dbReference>
<dbReference type="AlphaFoldDB" id="A0A2T7BP60"/>
<dbReference type="SUPFAM" id="SSF52317">
    <property type="entry name" value="Class I glutamine amidotransferase-like"/>
    <property type="match status" value="1"/>
</dbReference>
<dbReference type="RefSeq" id="WP_108686102.1">
    <property type="nucleotide sequence ID" value="NZ_QCYK01000001.1"/>
</dbReference>
<dbReference type="Proteomes" id="UP000244450">
    <property type="component" value="Unassembled WGS sequence"/>
</dbReference>
<comment type="caution">
    <text evidence="1">The sequence shown here is derived from an EMBL/GenBank/DDBJ whole genome shotgun (WGS) entry which is preliminary data.</text>
</comment>
<dbReference type="InterPro" id="IPR029062">
    <property type="entry name" value="Class_I_gatase-like"/>
</dbReference>
<dbReference type="Gene3D" id="3.40.50.880">
    <property type="match status" value="1"/>
</dbReference>
<organism evidence="1 2">
    <name type="scientific">Chitinophaga parva</name>
    <dbReference type="NCBI Taxonomy" id="2169414"/>
    <lineage>
        <taxon>Bacteria</taxon>
        <taxon>Pseudomonadati</taxon>
        <taxon>Bacteroidota</taxon>
        <taxon>Chitinophagia</taxon>
        <taxon>Chitinophagales</taxon>
        <taxon>Chitinophagaceae</taxon>
        <taxon>Chitinophaga</taxon>
    </lineage>
</organism>
<accession>A0A2T7BP60</accession>
<dbReference type="PANTHER" id="PTHR36175">
    <property type="entry name" value="CYANOPHYCINASE"/>
    <property type="match status" value="1"/>
</dbReference>
<proteinExistence type="predicted"/>
<keyword evidence="2" id="KW-1185">Reference proteome</keyword>
<sequence>MKKQTRVIFAYLILTTCYMIPVLAQRRPASVGVLGDTADVQAITKGGLCIIGGGGNVKTAFRWMIDRSGGGDVVVLRATGDDAYNRDIDSCGKVNSVETLVINSRELADNDSVARMIRNAEMLFISGGDQSNYYRYWKHTKTSDAIDYLMRVKHVPVGGTSAGCASLSGFFYSGDISAESSVVLRDPYDSSVTVHNNDFLHPPFMEKVLTDQHYITRQRAGRHVTFMARIVTDWHTLPWGIAPDERTAVCIDENGQATVMGENRAYFIIARSRPEVCAPGKPLQWEHHQQALEVYEIAATPAGNGHFSVADFNPAKATGGTWYWWWVRNGVLHQQQKSKQ</sequence>
<evidence type="ECO:0000313" key="1">
    <source>
        <dbReference type="EMBL" id="PUZ29465.1"/>
    </source>
</evidence>
<dbReference type="OrthoDB" id="9799980at2"/>
<protein>
    <submittedName>
        <fullName evidence="1">Cyanophycinase</fullName>
    </submittedName>
</protein>